<dbReference type="Gene3D" id="3.20.20.70">
    <property type="entry name" value="Aldolase class I"/>
    <property type="match status" value="1"/>
</dbReference>
<dbReference type="Pfam" id="PF21607">
    <property type="entry name" value="FabD_helical_ins"/>
    <property type="match status" value="1"/>
</dbReference>
<dbReference type="InterPro" id="IPR001227">
    <property type="entry name" value="Ac_transferase_dom_sf"/>
</dbReference>
<dbReference type="GO" id="GO:0006633">
    <property type="term" value="P:fatty acid biosynthetic process"/>
    <property type="evidence" value="ECO:0007669"/>
    <property type="project" value="TreeGrafter"/>
</dbReference>
<feature type="domain" description="Malonyl-CoA:ACP transacylase (MAT)" evidence="5">
    <location>
        <begin position="5"/>
        <end position="289"/>
    </location>
</feature>
<dbReference type="InterPro" id="IPR016036">
    <property type="entry name" value="Malonyl_transacylase_ACP-bd"/>
</dbReference>
<dbReference type="InterPro" id="IPR013785">
    <property type="entry name" value="Aldolase_TIM"/>
</dbReference>
<comment type="caution">
    <text evidence="6">The sequence shown here is derived from an EMBL/GenBank/DDBJ whole genome shotgun (WGS) entry which is preliminary data.</text>
</comment>
<dbReference type="Gene3D" id="3.40.366.10">
    <property type="entry name" value="Malonyl-Coenzyme A Acyl Carrier Protein, domain 2"/>
    <property type="match status" value="1"/>
</dbReference>
<protein>
    <recommendedName>
        <fullName evidence="1">[acyl-carrier-protein] S-malonyltransferase</fullName>
        <ecNumber evidence="1">2.3.1.39</ecNumber>
    </recommendedName>
</protein>
<dbReference type="EC" id="2.3.1.39" evidence="1"/>
<dbReference type="GO" id="GO:0005829">
    <property type="term" value="C:cytosol"/>
    <property type="evidence" value="ECO:0007669"/>
    <property type="project" value="TreeGrafter"/>
</dbReference>
<dbReference type="InterPro" id="IPR050858">
    <property type="entry name" value="Mal-CoA-ACP_Trans/PKS_FabD"/>
</dbReference>
<evidence type="ECO:0000256" key="3">
    <source>
        <dbReference type="ARBA" id="ARBA00023315"/>
    </source>
</evidence>
<dbReference type="InterPro" id="IPR049489">
    <property type="entry name" value="FabD-like_helical_ins"/>
</dbReference>
<dbReference type="PANTHER" id="PTHR42681:SF1">
    <property type="entry name" value="MALONYL-COA-ACYL CARRIER PROTEIN TRANSACYLASE, MITOCHONDRIAL"/>
    <property type="match status" value="1"/>
</dbReference>
<dbReference type="CDD" id="cd04742">
    <property type="entry name" value="NPD_FabD"/>
    <property type="match status" value="1"/>
</dbReference>
<proteinExistence type="predicted"/>
<evidence type="ECO:0000256" key="4">
    <source>
        <dbReference type="ARBA" id="ARBA00048462"/>
    </source>
</evidence>
<dbReference type="InterPro" id="IPR014179">
    <property type="entry name" value="PfaD-like_TIM-barrel"/>
</dbReference>
<dbReference type="SUPFAM" id="SSF55048">
    <property type="entry name" value="Probable ACP-binding domain of malonyl-CoA ACP transacylase"/>
    <property type="match status" value="1"/>
</dbReference>
<evidence type="ECO:0000256" key="1">
    <source>
        <dbReference type="ARBA" id="ARBA00013258"/>
    </source>
</evidence>
<dbReference type="NCBIfam" id="TIGR00128">
    <property type="entry name" value="fabD"/>
    <property type="match status" value="1"/>
</dbReference>
<dbReference type="InterPro" id="IPR004410">
    <property type="entry name" value="Malonyl_CoA-ACP_transAc_FabD"/>
</dbReference>
<dbReference type="SUPFAM" id="SSF52151">
    <property type="entry name" value="FabD/lysophospholipase-like"/>
    <property type="match status" value="1"/>
</dbReference>
<dbReference type="Gene3D" id="3.30.70.250">
    <property type="entry name" value="Malonyl-CoA ACP transacylase, ACP-binding"/>
    <property type="match status" value="1"/>
</dbReference>
<dbReference type="AlphaFoldDB" id="A0A1V1P232"/>
<evidence type="ECO:0000259" key="5">
    <source>
        <dbReference type="SMART" id="SM00827"/>
    </source>
</evidence>
<gene>
    <name evidence="6" type="ORF">OMM_04306</name>
</gene>
<name>A0A1V1P232_9BACT</name>
<dbReference type="InterPro" id="IPR016035">
    <property type="entry name" value="Acyl_Trfase/lysoPLipase"/>
</dbReference>
<sequence>MTAYIFPGQGSQKKGMGKDFFDANPDLINGAEKILGYNVKDLCLNDPDHQLAQTQYTQPMLYIVNALMWLDIKKQLKQKPDFFAGHSLGEYNALLAANTFDFDTGLNLVQKRGQLMSEAKNGGMAALIGFDENQVQEVLEKNNLNNIFVANLNSPSQIVVSGLRDEIDQSEAIFKAAGLKLFVKLKVSGAFHTKFMSDAEKEFSTFIDQFSFQAPEVPVISNVTGRPYDNTQIKELLCRQIISPVRWLDSIAYLLQQSVETFKEVGPGNVLTNLIKKIKKDAPAVIKKDTIKEAPDNQITKESAFIEKKETQPVKTTMNNAQIDQTESKFASQYSAKTLGSQKFKALFNMQYAYYAGGMYRGISSKEMVIRMGKAGMLSFLGTGGMPLKDIESDIIAIQKESGDHPYGMNFIHHPTDLDHENRLMDLFLKYEIKTIEASAFVRLTPALVKYRLSGLYQKNGNIHADNKIIAKLSRPEIAAPFLSPAPEKIVNQLLKSKQITEEQARWSQSVPMADAICAESDSGGHTDGAVAFVLIPSMIRMKDKLCKQYQYSQDIFIGAAGGIGTPEAAAASFLLGADFIVTGSINQCTVEAGTSDQVKDLLQQMNIQDTTYAPAGDMFEMGAKVQVLRKGVLFPARANKLYDLYRLYQSLDDIDLKTQQQIQDKFFKKSFADVYDDVKQFFHQFAPDEITKAEQNPKHKMALIFRWFFNYTSSAAQNGQISEKANFQIHTGPALGAFNRWVEGTELENWKNRHVESIGLKMIEEAALFLNRHYKEMKK</sequence>
<comment type="catalytic activity">
    <reaction evidence="4">
        <text>holo-[ACP] + malonyl-CoA = malonyl-[ACP] + CoA</text>
        <dbReference type="Rhea" id="RHEA:41792"/>
        <dbReference type="Rhea" id="RHEA-COMP:9623"/>
        <dbReference type="Rhea" id="RHEA-COMP:9685"/>
        <dbReference type="ChEBI" id="CHEBI:57287"/>
        <dbReference type="ChEBI" id="CHEBI:57384"/>
        <dbReference type="ChEBI" id="CHEBI:64479"/>
        <dbReference type="ChEBI" id="CHEBI:78449"/>
        <dbReference type="EC" id="2.3.1.39"/>
    </reaction>
</comment>
<dbReference type="NCBIfam" id="TIGR02814">
    <property type="entry name" value="pfaD_fam"/>
    <property type="match status" value="1"/>
</dbReference>
<evidence type="ECO:0000256" key="2">
    <source>
        <dbReference type="ARBA" id="ARBA00022679"/>
    </source>
</evidence>
<keyword evidence="3 6" id="KW-0012">Acyltransferase</keyword>
<dbReference type="PANTHER" id="PTHR42681">
    <property type="entry name" value="MALONYL-COA-ACYL CARRIER PROTEIN TRANSACYLASE, MITOCHONDRIAL"/>
    <property type="match status" value="1"/>
</dbReference>
<dbReference type="SUPFAM" id="SSF51395">
    <property type="entry name" value="FMN-linked oxidoreductases"/>
    <property type="match status" value="1"/>
</dbReference>
<dbReference type="Pfam" id="PF03060">
    <property type="entry name" value="NMO"/>
    <property type="match status" value="1"/>
</dbReference>
<evidence type="ECO:0000313" key="6">
    <source>
        <dbReference type="EMBL" id="ETR68861.1"/>
    </source>
</evidence>
<evidence type="ECO:0000313" key="7">
    <source>
        <dbReference type="Proteomes" id="UP000189670"/>
    </source>
</evidence>
<dbReference type="InterPro" id="IPR014043">
    <property type="entry name" value="Acyl_transferase_dom"/>
</dbReference>
<dbReference type="EMBL" id="ATBP01000812">
    <property type="protein sequence ID" value="ETR68861.1"/>
    <property type="molecule type" value="Genomic_DNA"/>
</dbReference>
<dbReference type="Pfam" id="PF00698">
    <property type="entry name" value="Acyl_transf_1"/>
    <property type="match status" value="1"/>
</dbReference>
<accession>A0A1V1P232</accession>
<organism evidence="6 7">
    <name type="scientific">Candidatus Magnetoglobus multicellularis str. Araruama</name>
    <dbReference type="NCBI Taxonomy" id="890399"/>
    <lineage>
        <taxon>Bacteria</taxon>
        <taxon>Pseudomonadati</taxon>
        <taxon>Thermodesulfobacteriota</taxon>
        <taxon>Desulfobacteria</taxon>
        <taxon>Desulfobacterales</taxon>
        <taxon>Desulfobacteraceae</taxon>
        <taxon>Candidatus Magnetoglobus</taxon>
    </lineage>
</organism>
<dbReference type="SMART" id="SM00827">
    <property type="entry name" value="PKS_AT"/>
    <property type="match status" value="1"/>
</dbReference>
<dbReference type="GO" id="GO:0004314">
    <property type="term" value="F:[acyl-carrier-protein] S-malonyltransferase activity"/>
    <property type="evidence" value="ECO:0007669"/>
    <property type="project" value="UniProtKB-EC"/>
</dbReference>
<reference evidence="7" key="1">
    <citation type="submission" date="2012-11" db="EMBL/GenBank/DDBJ databases">
        <authorList>
            <person name="Lucero-Rivera Y.E."/>
            <person name="Tovar-Ramirez D."/>
        </authorList>
    </citation>
    <scope>NUCLEOTIDE SEQUENCE [LARGE SCALE GENOMIC DNA]</scope>
    <source>
        <strain evidence="7">Araruama</strain>
    </source>
</reference>
<keyword evidence="2 6" id="KW-0808">Transferase</keyword>
<dbReference type="Proteomes" id="UP000189670">
    <property type="component" value="Unassembled WGS sequence"/>
</dbReference>